<protein>
    <submittedName>
        <fullName evidence="1">Uncharacterized protein</fullName>
    </submittedName>
</protein>
<name>X1BYJ9_9ZZZZ</name>
<organism evidence="1">
    <name type="scientific">marine sediment metagenome</name>
    <dbReference type="NCBI Taxonomy" id="412755"/>
    <lineage>
        <taxon>unclassified sequences</taxon>
        <taxon>metagenomes</taxon>
        <taxon>ecological metagenomes</taxon>
    </lineage>
</organism>
<dbReference type="AlphaFoldDB" id="X1BYJ9"/>
<sequence length="116" mass="12752">MKRNKLLAFLFVVLLVPTVLAISSLGVFQQDDAVELLQICDNCSYINLTTIQLPNSTINNIGINMSNVHTTYNYTLSQTDLLGNYVYTTCGDPDGIFTCESVSFEITTTGEKVSLS</sequence>
<reference evidence="1" key="1">
    <citation type="journal article" date="2014" name="Front. Microbiol.">
        <title>High frequency of phylogenetically diverse reductive dehalogenase-homologous genes in deep subseafloor sedimentary metagenomes.</title>
        <authorList>
            <person name="Kawai M."/>
            <person name="Futagami T."/>
            <person name="Toyoda A."/>
            <person name="Takaki Y."/>
            <person name="Nishi S."/>
            <person name="Hori S."/>
            <person name="Arai W."/>
            <person name="Tsubouchi T."/>
            <person name="Morono Y."/>
            <person name="Uchiyama I."/>
            <person name="Ito T."/>
            <person name="Fujiyama A."/>
            <person name="Inagaki F."/>
            <person name="Takami H."/>
        </authorList>
    </citation>
    <scope>NUCLEOTIDE SEQUENCE</scope>
    <source>
        <strain evidence="1">Expedition CK06-06</strain>
    </source>
</reference>
<feature type="non-terminal residue" evidence="1">
    <location>
        <position position="116"/>
    </location>
</feature>
<comment type="caution">
    <text evidence="1">The sequence shown here is derived from an EMBL/GenBank/DDBJ whole genome shotgun (WGS) entry which is preliminary data.</text>
</comment>
<evidence type="ECO:0000313" key="1">
    <source>
        <dbReference type="EMBL" id="GAG86202.1"/>
    </source>
</evidence>
<accession>X1BYJ9</accession>
<proteinExistence type="predicted"/>
<dbReference type="EMBL" id="BART01016788">
    <property type="protein sequence ID" value="GAG86202.1"/>
    <property type="molecule type" value="Genomic_DNA"/>
</dbReference>
<gene>
    <name evidence="1" type="ORF">S01H4_32180</name>
</gene>